<keyword evidence="10" id="KW-1208">Phospholipid metabolism</keyword>
<comment type="caution">
    <text evidence="14">The sequence shown here is derived from an EMBL/GenBank/DDBJ whole genome shotgun (WGS) entry which is preliminary data.</text>
</comment>
<evidence type="ECO:0000313" key="14">
    <source>
        <dbReference type="EMBL" id="PSB53326.1"/>
    </source>
</evidence>
<keyword evidence="9" id="KW-0594">Phospholipid biosynthesis</keyword>
<proteinExistence type="inferred from homology"/>
<accession>A0A2T1G845</accession>
<comment type="subcellular location">
    <subcellularLocation>
        <location evidence="1">Membrane</location>
        <topology evidence="1">Multi-pass membrane protein</topology>
    </subcellularLocation>
</comment>
<evidence type="ECO:0000256" key="3">
    <source>
        <dbReference type="ARBA" id="ARBA00022516"/>
    </source>
</evidence>
<dbReference type="Pfam" id="PF01066">
    <property type="entry name" value="CDP-OH_P_transf"/>
    <property type="match status" value="1"/>
</dbReference>
<dbReference type="OrthoDB" id="9796672at2"/>
<protein>
    <recommendedName>
        <fullName evidence="11">CDP-diacylglycerol--glycerol-3-phosphate 3-phosphatidyltransferase</fullName>
        <ecNumber evidence="11">2.7.8.5</ecNumber>
    </recommendedName>
</protein>
<evidence type="ECO:0000256" key="4">
    <source>
        <dbReference type="ARBA" id="ARBA00022679"/>
    </source>
</evidence>
<dbReference type="InterPro" id="IPR004570">
    <property type="entry name" value="Phosphatidylglycerol_P_synth"/>
</dbReference>
<dbReference type="NCBIfam" id="TIGR00560">
    <property type="entry name" value="pgsA"/>
    <property type="match status" value="1"/>
</dbReference>
<dbReference type="GO" id="GO:0046474">
    <property type="term" value="P:glycerophospholipid biosynthetic process"/>
    <property type="evidence" value="ECO:0007669"/>
    <property type="project" value="TreeGrafter"/>
</dbReference>
<comment type="similarity">
    <text evidence="2 12">Belongs to the CDP-alcohol phosphatidyltransferase class-I family.</text>
</comment>
<keyword evidence="5 13" id="KW-0812">Transmembrane</keyword>
<feature type="transmembrane region" description="Helical" evidence="13">
    <location>
        <begin position="116"/>
        <end position="138"/>
    </location>
</feature>
<dbReference type="PANTHER" id="PTHR14269:SF62">
    <property type="entry name" value="CDP-DIACYLGLYCEROL--GLYCEROL-3-PHOSPHATE 3-PHOSPHATIDYLTRANSFERASE 1, CHLOROPLASTIC"/>
    <property type="match status" value="1"/>
</dbReference>
<dbReference type="Proteomes" id="UP000238937">
    <property type="component" value="Unassembled WGS sequence"/>
</dbReference>
<feature type="transmembrane region" description="Helical" evidence="13">
    <location>
        <begin position="31"/>
        <end position="51"/>
    </location>
</feature>
<dbReference type="InterPro" id="IPR000462">
    <property type="entry name" value="CDP-OH_P_trans"/>
</dbReference>
<dbReference type="InterPro" id="IPR043130">
    <property type="entry name" value="CDP-OH_PTrfase_TM_dom"/>
</dbReference>
<dbReference type="EMBL" id="PVWO01000303">
    <property type="protein sequence ID" value="PSB53326.1"/>
    <property type="molecule type" value="Genomic_DNA"/>
</dbReference>
<evidence type="ECO:0000313" key="15">
    <source>
        <dbReference type="Proteomes" id="UP000238937"/>
    </source>
</evidence>
<feature type="transmembrane region" description="Helical" evidence="13">
    <location>
        <begin position="71"/>
        <end position="95"/>
    </location>
</feature>
<keyword evidence="8 13" id="KW-0472">Membrane</keyword>
<evidence type="ECO:0000256" key="10">
    <source>
        <dbReference type="ARBA" id="ARBA00023264"/>
    </source>
</evidence>
<dbReference type="PROSITE" id="PS00379">
    <property type="entry name" value="CDP_ALCOHOL_P_TRANSF"/>
    <property type="match status" value="1"/>
</dbReference>
<dbReference type="PIRSF" id="PIRSF000847">
    <property type="entry name" value="Phos_ph_gly_syn"/>
    <property type="match status" value="1"/>
</dbReference>
<feature type="transmembrane region" description="Helical" evidence="13">
    <location>
        <begin position="150"/>
        <end position="172"/>
    </location>
</feature>
<evidence type="ECO:0000256" key="5">
    <source>
        <dbReference type="ARBA" id="ARBA00022692"/>
    </source>
</evidence>
<keyword evidence="6 13" id="KW-1133">Transmembrane helix</keyword>
<evidence type="ECO:0000256" key="6">
    <source>
        <dbReference type="ARBA" id="ARBA00022989"/>
    </source>
</evidence>
<keyword evidence="4 12" id="KW-0808">Transferase</keyword>
<sequence>MNLPNSITLSRLLGLPVVVYCLYSDRVTLRWIGLGVFVVAALTDWLDGYLARKLDLVTDLGKFLDPLVDKLLILIPLLVLIELHLVPAVGVCLILTRELTIAGWRVGQTQISGANIWGKLKTISQIVAIAMIITPLSASNLPWHVDNWHLYGLIAFWLSVALTLISGAIYLLPTPTPSRPGS</sequence>
<keyword evidence="3" id="KW-0444">Lipid biosynthesis</keyword>
<dbReference type="InterPro" id="IPR048254">
    <property type="entry name" value="CDP_ALCOHOL_P_TRANSF_CS"/>
</dbReference>
<dbReference type="InterPro" id="IPR050324">
    <property type="entry name" value="CDP-alcohol_PTase-I"/>
</dbReference>
<gene>
    <name evidence="14" type="primary">pgsA</name>
    <name evidence="14" type="ORF">C7B77_19670</name>
</gene>
<dbReference type="EC" id="2.7.8.5" evidence="11"/>
<dbReference type="AlphaFoldDB" id="A0A2T1G845"/>
<evidence type="ECO:0000256" key="13">
    <source>
        <dbReference type="SAM" id="Phobius"/>
    </source>
</evidence>
<dbReference type="GO" id="GO:0016020">
    <property type="term" value="C:membrane"/>
    <property type="evidence" value="ECO:0007669"/>
    <property type="project" value="UniProtKB-SubCell"/>
</dbReference>
<keyword evidence="7" id="KW-0443">Lipid metabolism</keyword>
<evidence type="ECO:0000256" key="2">
    <source>
        <dbReference type="ARBA" id="ARBA00010441"/>
    </source>
</evidence>
<evidence type="ECO:0000256" key="11">
    <source>
        <dbReference type="NCBIfam" id="TIGR00560"/>
    </source>
</evidence>
<name>A0A2T1G845_9CYAN</name>
<evidence type="ECO:0000256" key="8">
    <source>
        <dbReference type="ARBA" id="ARBA00023136"/>
    </source>
</evidence>
<dbReference type="RefSeq" id="WP_106308712.1">
    <property type="nucleotide sequence ID" value="NZ_PVWO01000303.1"/>
</dbReference>
<organism evidence="14 15">
    <name type="scientific">Chamaesiphon polymorphus CCALA 037</name>
    <dbReference type="NCBI Taxonomy" id="2107692"/>
    <lineage>
        <taxon>Bacteria</taxon>
        <taxon>Bacillati</taxon>
        <taxon>Cyanobacteriota</taxon>
        <taxon>Cyanophyceae</taxon>
        <taxon>Gomontiellales</taxon>
        <taxon>Chamaesiphonaceae</taxon>
        <taxon>Chamaesiphon</taxon>
    </lineage>
</organism>
<evidence type="ECO:0000256" key="9">
    <source>
        <dbReference type="ARBA" id="ARBA00023209"/>
    </source>
</evidence>
<dbReference type="GO" id="GO:0008444">
    <property type="term" value="F:CDP-diacylglycerol-glycerol-3-phosphate 3-phosphatidyltransferase activity"/>
    <property type="evidence" value="ECO:0007669"/>
    <property type="project" value="UniProtKB-UniRule"/>
</dbReference>
<dbReference type="PANTHER" id="PTHR14269">
    <property type="entry name" value="CDP-DIACYLGLYCEROL--GLYCEROL-3-PHOSPHATE 3-PHOSPHATIDYLTRANSFERASE-RELATED"/>
    <property type="match status" value="1"/>
</dbReference>
<evidence type="ECO:0000256" key="12">
    <source>
        <dbReference type="RuleBase" id="RU003750"/>
    </source>
</evidence>
<keyword evidence="15" id="KW-1185">Reference proteome</keyword>
<evidence type="ECO:0000256" key="7">
    <source>
        <dbReference type="ARBA" id="ARBA00023098"/>
    </source>
</evidence>
<dbReference type="Gene3D" id="1.20.120.1760">
    <property type="match status" value="1"/>
</dbReference>
<reference evidence="14 15" key="1">
    <citation type="submission" date="2018-03" db="EMBL/GenBank/DDBJ databases">
        <title>The ancient ancestry and fast evolution of plastids.</title>
        <authorList>
            <person name="Moore K.R."/>
            <person name="Magnabosco C."/>
            <person name="Momper L."/>
            <person name="Gold D.A."/>
            <person name="Bosak T."/>
            <person name="Fournier G.P."/>
        </authorList>
    </citation>
    <scope>NUCLEOTIDE SEQUENCE [LARGE SCALE GENOMIC DNA]</scope>
    <source>
        <strain evidence="14 15">CCALA 037</strain>
    </source>
</reference>
<evidence type="ECO:0000256" key="1">
    <source>
        <dbReference type="ARBA" id="ARBA00004141"/>
    </source>
</evidence>